<evidence type="ECO:0000256" key="1">
    <source>
        <dbReference type="ARBA" id="ARBA00005695"/>
    </source>
</evidence>
<accession>A0A1F5TH97</accession>
<feature type="transmembrane region" description="Helical" evidence="5">
    <location>
        <begin position="71"/>
        <end position="92"/>
    </location>
</feature>
<evidence type="ECO:0000256" key="5">
    <source>
        <dbReference type="SAM" id="Phobius"/>
    </source>
</evidence>
<dbReference type="PIRSF" id="PIRSF002741">
    <property type="entry name" value="MppA"/>
    <property type="match status" value="1"/>
</dbReference>
<dbReference type="GO" id="GO:0015833">
    <property type="term" value="P:peptide transport"/>
    <property type="evidence" value="ECO:0007669"/>
    <property type="project" value="TreeGrafter"/>
</dbReference>
<keyword evidence="5" id="KW-0472">Membrane</keyword>
<dbReference type="Gene3D" id="3.10.105.10">
    <property type="entry name" value="Dipeptide-binding Protein, Domain 3"/>
    <property type="match status" value="1"/>
</dbReference>
<dbReference type="PANTHER" id="PTHR30290">
    <property type="entry name" value="PERIPLASMIC BINDING COMPONENT OF ABC TRANSPORTER"/>
    <property type="match status" value="1"/>
</dbReference>
<dbReference type="Pfam" id="PF00496">
    <property type="entry name" value="SBP_bac_5"/>
    <property type="match status" value="1"/>
</dbReference>
<keyword evidence="2" id="KW-0813">Transport</keyword>
<sequence>MPLLKKISASLKNFFLIFRFWRKKKAHRRLVQDFRFHDERLVQKVIGAKASLSLHKLGFVGKYLSPAENTIVRVFCGVIIICATALLLNIYLQNSHLVPQDGGVYTEGLIGSPRYINPLFAPGNDVDLDISGLIFSGFFKIGANGLEKDLAESYEISPDQLTYTIKLRENILWHDGEKLTADDVMFTFARIADSARITRLYYTFNGVVTEKIDDRTVRFRLPQPFAPFLENLALGILPEHIWKNVSTADMLLAEYNLKPIGSGPYKFKSLVKNKFGKVKTFNIERNEAYFVAIPHIEEISFKFHDSFEQAVEALNNKKVDGISYLPKEIRARIINNRNLNFHLLQVPQYTAVFFNIDKNPVLKDVAIRKILSHAVNKEKIVNEVLNAEAQIIDSCILPGSLGYNPETVKYPYNIAHAKTELDKAGWTLDNYEVTKKEEPTKPTDANPEVKETASPSSQSPEPATEAYAYPVRKFKTRYLEFNLTTVNQPETVKVAGELQKDWQQIGVKVNIVVIAPEKVQDVIKNRDYDALLIGQILGLDPDPYPFWHSSQRTYPGLNLTSFSNPDMDKLLEDARRISDEKQRAEKYQKFDKLLSESVPAIFLFNPTYTYPQSKKIKGFNIAKIITPANRLAQVSDWYIKTDRNWGK</sequence>
<dbReference type="AlphaFoldDB" id="A0A1F5TH97"/>
<dbReference type="SUPFAM" id="SSF53850">
    <property type="entry name" value="Periplasmic binding protein-like II"/>
    <property type="match status" value="1"/>
</dbReference>
<dbReference type="InterPro" id="IPR039424">
    <property type="entry name" value="SBP_5"/>
</dbReference>
<evidence type="ECO:0000256" key="3">
    <source>
        <dbReference type="ARBA" id="ARBA00022729"/>
    </source>
</evidence>
<feature type="compositionally biased region" description="Basic and acidic residues" evidence="4">
    <location>
        <begin position="433"/>
        <end position="451"/>
    </location>
</feature>
<reference evidence="7 8" key="1">
    <citation type="journal article" date="2016" name="Nat. Commun.">
        <title>Thousands of microbial genomes shed light on interconnected biogeochemical processes in an aquifer system.</title>
        <authorList>
            <person name="Anantharaman K."/>
            <person name="Brown C.T."/>
            <person name="Hug L.A."/>
            <person name="Sharon I."/>
            <person name="Castelle C.J."/>
            <person name="Probst A.J."/>
            <person name="Thomas B.C."/>
            <person name="Singh A."/>
            <person name="Wilkins M.J."/>
            <person name="Karaoz U."/>
            <person name="Brodie E.L."/>
            <person name="Williams K.H."/>
            <person name="Hubbard S.S."/>
            <person name="Banfield J.F."/>
        </authorList>
    </citation>
    <scope>NUCLEOTIDE SEQUENCE [LARGE SCALE GENOMIC DNA]</scope>
</reference>
<keyword evidence="5" id="KW-1133">Transmembrane helix</keyword>
<dbReference type="Gene3D" id="3.90.76.10">
    <property type="entry name" value="Dipeptide-binding Protein, Domain 1"/>
    <property type="match status" value="1"/>
</dbReference>
<dbReference type="PANTHER" id="PTHR30290:SF9">
    <property type="entry name" value="OLIGOPEPTIDE-BINDING PROTEIN APPA"/>
    <property type="match status" value="1"/>
</dbReference>
<keyword evidence="3" id="KW-0732">Signal</keyword>
<evidence type="ECO:0000313" key="7">
    <source>
        <dbReference type="EMBL" id="OGF38126.1"/>
    </source>
</evidence>
<dbReference type="GO" id="GO:0042597">
    <property type="term" value="C:periplasmic space"/>
    <property type="evidence" value="ECO:0007669"/>
    <property type="project" value="UniProtKB-ARBA"/>
</dbReference>
<name>A0A1F5TH97_9BACT</name>
<dbReference type="Gene3D" id="3.40.190.10">
    <property type="entry name" value="Periplasmic binding protein-like II"/>
    <property type="match status" value="1"/>
</dbReference>
<gene>
    <name evidence="7" type="ORF">A2482_01325</name>
</gene>
<feature type="region of interest" description="Disordered" evidence="4">
    <location>
        <begin position="433"/>
        <end position="464"/>
    </location>
</feature>
<dbReference type="GO" id="GO:0043190">
    <property type="term" value="C:ATP-binding cassette (ABC) transporter complex"/>
    <property type="evidence" value="ECO:0007669"/>
    <property type="project" value="InterPro"/>
</dbReference>
<proteinExistence type="inferred from homology"/>
<organism evidence="7 8">
    <name type="scientific">Candidatus Falkowbacteria bacterium RIFOXYC2_FULL_48_21</name>
    <dbReference type="NCBI Taxonomy" id="1798005"/>
    <lineage>
        <taxon>Bacteria</taxon>
        <taxon>Candidatus Falkowiibacteriota</taxon>
    </lineage>
</organism>
<dbReference type="Proteomes" id="UP000178656">
    <property type="component" value="Unassembled WGS sequence"/>
</dbReference>
<feature type="domain" description="Solute-binding protein family 5" evidence="6">
    <location>
        <begin position="147"/>
        <end position="549"/>
    </location>
</feature>
<dbReference type="InterPro" id="IPR000914">
    <property type="entry name" value="SBP_5_dom"/>
</dbReference>
<dbReference type="EMBL" id="MFGM01000008">
    <property type="protein sequence ID" value="OGF38126.1"/>
    <property type="molecule type" value="Genomic_DNA"/>
</dbReference>
<comment type="caution">
    <text evidence="7">The sequence shown here is derived from an EMBL/GenBank/DDBJ whole genome shotgun (WGS) entry which is preliminary data.</text>
</comment>
<dbReference type="InterPro" id="IPR030678">
    <property type="entry name" value="Peptide/Ni-bd"/>
</dbReference>
<evidence type="ECO:0000313" key="8">
    <source>
        <dbReference type="Proteomes" id="UP000178656"/>
    </source>
</evidence>
<keyword evidence="5" id="KW-0812">Transmembrane</keyword>
<dbReference type="GO" id="GO:1904680">
    <property type="term" value="F:peptide transmembrane transporter activity"/>
    <property type="evidence" value="ECO:0007669"/>
    <property type="project" value="TreeGrafter"/>
</dbReference>
<protein>
    <recommendedName>
        <fullName evidence="6">Solute-binding protein family 5 domain-containing protein</fullName>
    </recommendedName>
</protein>
<comment type="similarity">
    <text evidence="1">Belongs to the bacterial solute-binding protein 5 family.</text>
</comment>
<evidence type="ECO:0000259" key="6">
    <source>
        <dbReference type="Pfam" id="PF00496"/>
    </source>
</evidence>
<evidence type="ECO:0000256" key="2">
    <source>
        <dbReference type="ARBA" id="ARBA00022448"/>
    </source>
</evidence>
<evidence type="ECO:0000256" key="4">
    <source>
        <dbReference type="SAM" id="MobiDB-lite"/>
    </source>
</evidence>